<dbReference type="Pfam" id="PF13102">
    <property type="entry name" value="Phage_int_SAM_5"/>
    <property type="match status" value="1"/>
</dbReference>
<keyword evidence="3" id="KW-0233">DNA recombination</keyword>
<dbReference type="InterPro" id="IPR010998">
    <property type="entry name" value="Integrase_recombinase_N"/>
</dbReference>
<dbReference type="EMBL" id="JASHID010000014">
    <property type="protein sequence ID" value="MDI9866088.1"/>
    <property type="molecule type" value="Genomic_DNA"/>
</dbReference>
<dbReference type="InterPro" id="IPR025269">
    <property type="entry name" value="SAM-like_dom"/>
</dbReference>
<accession>A0ABT6YR79</accession>
<sequence>MTFVLREPSSKTPQPINALLRWDGQRLKFSTGLKVNPKHWNFEKYRVKNVLDAVEKDAINELLSNLEKEGDRVITKLKAEQVLIDSAYLKQHFENFLNPPQIEEEATPQQKFFSFITQFVEDSNVGRRKNHNDGKLSIRSIQRYKTVETRLREFSEVYDRVICFNTIDEVFYSDFVEWLQKSKSYSKNNIGKYITTLKSIMNYALEKGQIEKLEYRTNKFKAMSEDSDNVYLTEKELQKIYDLDLSGNERLGRVRDLFIVGSFTGLRFSDLTNINKNDIKTDDEGDQFIELEQQKTEDPVTVPVLPMVKTIFEKYNYSLPSISNQKMNDYIKEVSQLASIEEKVTKRITKGGLRVVEYLEKWEMITTHTARRSFATNAYLKGVDTLSIMAVTGHKTEKSFMKYIKITHREKAKRFKLAWLKSSESGYTRFGNVINLTA</sequence>
<evidence type="ECO:0000256" key="2">
    <source>
        <dbReference type="ARBA" id="ARBA00023125"/>
    </source>
</evidence>
<dbReference type="Gene3D" id="1.10.443.10">
    <property type="entry name" value="Intergrase catalytic core"/>
    <property type="match status" value="1"/>
</dbReference>
<dbReference type="InterPro" id="IPR035386">
    <property type="entry name" value="Arm-DNA-bind_5"/>
</dbReference>
<reference evidence="5 6" key="1">
    <citation type="submission" date="2023-05" db="EMBL/GenBank/DDBJ databases">
        <title>Novel species of genus Flectobacillus isolated from stream in China.</title>
        <authorList>
            <person name="Lu H."/>
        </authorList>
    </citation>
    <scope>NUCLEOTIDE SEQUENCE [LARGE SCALE GENOMIC DNA]</scope>
    <source>
        <strain evidence="5 6">DC10W</strain>
    </source>
</reference>
<comment type="caution">
    <text evidence="5">The sequence shown here is derived from an EMBL/GenBank/DDBJ whole genome shotgun (WGS) entry which is preliminary data.</text>
</comment>
<name>A0ABT6YR79_9BACT</name>
<dbReference type="RefSeq" id="WP_283370982.1">
    <property type="nucleotide sequence ID" value="NZ_JASHID010000014.1"/>
</dbReference>
<dbReference type="SUPFAM" id="SSF56349">
    <property type="entry name" value="DNA breaking-rejoining enzymes"/>
    <property type="match status" value="1"/>
</dbReference>
<evidence type="ECO:0000256" key="1">
    <source>
        <dbReference type="ARBA" id="ARBA00008857"/>
    </source>
</evidence>
<evidence type="ECO:0000259" key="4">
    <source>
        <dbReference type="PROSITE" id="PS51898"/>
    </source>
</evidence>
<dbReference type="InterPro" id="IPR013762">
    <property type="entry name" value="Integrase-like_cat_sf"/>
</dbReference>
<dbReference type="Proteomes" id="UP001236569">
    <property type="component" value="Unassembled WGS sequence"/>
</dbReference>
<gene>
    <name evidence="5" type="ORF">QM480_17230</name>
</gene>
<protein>
    <submittedName>
        <fullName evidence="5">Site-specific integrase</fullName>
    </submittedName>
</protein>
<dbReference type="PANTHER" id="PTHR30349">
    <property type="entry name" value="PHAGE INTEGRASE-RELATED"/>
    <property type="match status" value="1"/>
</dbReference>
<dbReference type="InterPro" id="IPR011010">
    <property type="entry name" value="DNA_brk_join_enz"/>
</dbReference>
<organism evidence="5 6">
    <name type="scientific">Flectobacillus longus</name>
    <dbReference type="NCBI Taxonomy" id="2984207"/>
    <lineage>
        <taxon>Bacteria</taxon>
        <taxon>Pseudomonadati</taxon>
        <taxon>Bacteroidota</taxon>
        <taxon>Cytophagia</taxon>
        <taxon>Cytophagales</taxon>
        <taxon>Flectobacillaceae</taxon>
        <taxon>Flectobacillus</taxon>
    </lineage>
</organism>
<dbReference type="PROSITE" id="PS51898">
    <property type="entry name" value="TYR_RECOMBINASE"/>
    <property type="match status" value="1"/>
</dbReference>
<evidence type="ECO:0000313" key="6">
    <source>
        <dbReference type="Proteomes" id="UP001236569"/>
    </source>
</evidence>
<dbReference type="InterPro" id="IPR050090">
    <property type="entry name" value="Tyrosine_recombinase_XerCD"/>
</dbReference>
<dbReference type="Pfam" id="PF17293">
    <property type="entry name" value="Arm-DNA-bind_5"/>
    <property type="match status" value="1"/>
</dbReference>
<proteinExistence type="inferred from homology"/>
<dbReference type="PANTHER" id="PTHR30349:SF64">
    <property type="entry name" value="PROPHAGE INTEGRASE INTD-RELATED"/>
    <property type="match status" value="1"/>
</dbReference>
<comment type="similarity">
    <text evidence="1">Belongs to the 'phage' integrase family.</text>
</comment>
<dbReference type="CDD" id="cd01185">
    <property type="entry name" value="INTN1_C_like"/>
    <property type="match status" value="1"/>
</dbReference>
<feature type="domain" description="Tyr recombinase" evidence="4">
    <location>
        <begin position="227"/>
        <end position="416"/>
    </location>
</feature>
<keyword evidence="6" id="KW-1185">Reference proteome</keyword>
<dbReference type="Pfam" id="PF00589">
    <property type="entry name" value="Phage_integrase"/>
    <property type="match status" value="1"/>
</dbReference>
<evidence type="ECO:0000256" key="3">
    <source>
        <dbReference type="ARBA" id="ARBA00023172"/>
    </source>
</evidence>
<dbReference type="InterPro" id="IPR002104">
    <property type="entry name" value="Integrase_catalytic"/>
</dbReference>
<keyword evidence="2" id="KW-0238">DNA-binding</keyword>
<evidence type="ECO:0000313" key="5">
    <source>
        <dbReference type="EMBL" id="MDI9866088.1"/>
    </source>
</evidence>
<dbReference type="Gene3D" id="1.10.150.130">
    <property type="match status" value="1"/>
</dbReference>